<comment type="caution">
    <text evidence="1">The sequence shown here is derived from an EMBL/GenBank/DDBJ whole genome shotgun (WGS) entry which is preliminary data.</text>
</comment>
<name>A0AAU9XDU3_9CNID</name>
<evidence type="ECO:0000313" key="2">
    <source>
        <dbReference type="Proteomes" id="UP001159428"/>
    </source>
</evidence>
<organism evidence="1 2">
    <name type="scientific">Pocillopora meandrina</name>
    <dbReference type="NCBI Taxonomy" id="46732"/>
    <lineage>
        <taxon>Eukaryota</taxon>
        <taxon>Metazoa</taxon>
        <taxon>Cnidaria</taxon>
        <taxon>Anthozoa</taxon>
        <taxon>Hexacorallia</taxon>
        <taxon>Scleractinia</taxon>
        <taxon>Astrocoeniina</taxon>
        <taxon>Pocilloporidae</taxon>
        <taxon>Pocillopora</taxon>
    </lineage>
</organism>
<dbReference type="Proteomes" id="UP001159428">
    <property type="component" value="Unassembled WGS sequence"/>
</dbReference>
<feature type="non-terminal residue" evidence="1">
    <location>
        <position position="119"/>
    </location>
</feature>
<dbReference type="AlphaFoldDB" id="A0AAU9XDU3"/>
<gene>
    <name evidence="1" type="ORF">PMEA_00021066</name>
</gene>
<feature type="non-terminal residue" evidence="1">
    <location>
        <position position="1"/>
    </location>
</feature>
<accession>A0AAU9XDU3</accession>
<dbReference type="EMBL" id="CALNXJ010000039">
    <property type="protein sequence ID" value="CAH3144504.1"/>
    <property type="molecule type" value="Genomic_DNA"/>
</dbReference>
<protein>
    <submittedName>
        <fullName evidence="1">Uncharacterized protein</fullName>
    </submittedName>
</protein>
<keyword evidence="2" id="KW-1185">Reference proteome</keyword>
<evidence type="ECO:0000313" key="1">
    <source>
        <dbReference type="EMBL" id="CAH3144504.1"/>
    </source>
</evidence>
<proteinExistence type="predicted"/>
<reference evidence="1 2" key="1">
    <citation type="submission" date="2022-05" db="EMBL/GenBank/DDBJ databases">
        <authorList>
            <consortium name="Genoscope - CEA"/>
            <person name="William W."/>
        </authorList>
    </citation>
    <scope>NUCLEOTIDE SEQUENCE [LARGE SCALE GENOMIC DNA]</scope>
</reference>
<sequence length="119" mass="13930">EDKEFNDALGGYVKQILRRIELLDFVSRDVSEYAWSLRTPDRRLEYSGIKYTDQTVQVDEVEEALKKELEGPGKFLGYRALHKKLRQVHELNVPRDLVYAVMYNVDPDALAERAPQFKK</sequence>